<evidence type="ECO:0000259" key="5">
    <source>
        <dbReference type="PROSITE" id="PS51352"/>
    </source>
</evidence>
<keyword evidence="2" id="KW-0201">Cytochrome c-type biogenesis</keyword>
<feature type="domain" description="Thioredoxin" evidence="5">
    <location>
        <begin position="334"/>
        <end position="478"/>
    </location>
</feature>
<accession>A0A7J5U160</accession>
<dbReference type="AlphaFoldDB" id="A0A7J5U160"/>
<comment type="caution">
    <text evidence="6">The sequence shown here is derived from an EMBL/GenBank/DDBJ whole genome shotgun (WGS) entry which is preliminary data.</text>
</comment>
<evidence type="ECO:0000256" key="2">
    <source>
        <dbReference type="ARBA" id="ARBA00022748"/>
    </source>
</evidence>
<evidence type="ECO:0000313" key="7">
    <source>
        <dbReference type="Proteomes" id="UP000488299"/>
    </source>
</evidence>
<dbReference type="GO" id="GO:0017004">
    <property type="term" value="P:cytochrome complex assembly"/>
    <property type="evidence" value="ECO:0007669"/>
    <property type="project" value="UniProtKB-KW"/>
</dbReference>
<dbReference type="PANTHER" id="PTHR42852:SF6">
    <property type="entry name" value="THIOL:DISULFIDE INTERCHANGE PROTEIN DSBE"/>
    <property type="match status" value="1"/>
</dbReference>
<dbReference type="GO" id="GO:0016491">
    <property type="term" value="F:oxidoreductase activity"/>
    <property type="evidence" value="ECO:0007669"/>
    <property type="project" value="InterPro"/>
</dbReference>
<organism evidence="6 7">
    <name type="scientific">Rudanella paleaurantiibacter</name>
    <dbReference type="NCBI Taxonomy" id="2614655"/>
    <lineage>
        <taxon>Bacteria</taxon>
        <taxon>Pseudomonadati</taxon>
        <taxon>Bacteroidota</taxon>
        <taxon>Cytophagia</taxon>
        <taxon>Cytophagales</taxon>
        <taxon>Cytophagaceae</taxon>
        <taxon>Rudanella</taxon>
    </lineage>
</organism>
<protein>
    <submittedName>
        <fullName evidence="6">Redoxin family protein</fullName>
    </submittedName>
</protein>
<sequence>MKKAFFLWLWFIGMWVTPDCRGQHKQNTLTLSRTDSLHQASCVTIGLFGALTGAFQPVAEIDLNESKPTATFFRLSTPQFAFVRFGDELHPLFVKPGEQLRLHLGLTGNEVTLNFAGQGAEANTYLAQAYRMQRRFEKGLFVLPLPDAFRRLDSLDNALRLLDQTYAQRKLITQEVLALLRKRSQIRTLSFKLNFLLSRYGGGRDTTVISLLSQTTQQVPFDSTLLVAHLPDYLRLLGYYRSALLMLNLSSRFTKEELTANRSSLPLITDEEIKKWNLPLPFTEYIRANNLSERIDQHGITTATSTVFDAYRKRYPRSLYLPELQKGYDRWLVLKSGQKAPDFTGITPEGKRLSLSDLKGKVVYMDVWATWCLPCRVEFPHAKKLQQTFLPTDEVAFLYVSIDKDEAAWKRIVNAGVAPSGYHINGFDQKQSDQFAQSYLIGSIPRYILVDKLGNIVNPEAPKPSSKDIEMAIKALLK</sequence>
<evidence type="ECO:0000256" key="3">
    <source>
        <dbReference type="ARBA" id="ARBA00023157"/>
    </source>
</evidence>
<dbReference type="Gene3D" id="3.40.30.10">
    <property type="entry name" value="Glutaredoxin"/>
    <property type="match status" value="1"/>
</dbReference>
<evidence type="ECO:0000256" key="4">
    <source>
        <dbReference type="ARBA" id="ARBA00023284"/>
    </source>
</evidence>
<dbReference type="InterPro" id="IPR036249">
    <property type="entry name" value="Thioredoxin-like_sf"/>
</dbReference>
<keyword evidence="7" id="KW-1185">Reference proteome</keyword>
<keyword evidence="4" id="KW-0676">Redox-active center</keyword>
<dbReference type="CDD" id="cd02966">
    <property type="entry name" value="TlpA_like_family"/>
    <property type="match status" value="1"/>
</dbReference>
<dbReference type="EMBL" id="WELI01000003">
    <property type="protein sequence ID" value="KAB7731370.1"/>
    <property type="molecule type" value="Genomic_DNA"/>
</dbReference>
<dbReference type="GO" id="GO:0030313">
    <property type="term" value="C:cell envelope"/>
    <property type="evidence" value="ECO:0007669"/>
    <property type="project" value="UniProtKB-SubCell"/>
</dbReference>
<dbReference type="InterPro" id="IPR050553">
    <property type="entry name" value="Thioredoxin_ResA/DsbE_sf"/>
</dbReference>
<keyword evidence="3" id="KW-1015">Disulfide bond</keyword>
<dbReference type="PROSITE" id="PS51352">
    <property type="entry name" value="THIOREDOXIN_2"/>
    <property type="match status" value="1"/>
</dbReference>
<proteinExistence type="predicted"/>
<dbReference type="PANTHER" id="PTHR42852">
    <property type="entry name" value="THIOL:DISULFIDE INTERCHANGE PROTEIN DSBE"/>
    <property type="match status" value="1"/>
</dbReference>
<dbReference type="SUPFAM" id="SSF52833">
    <property type="entry name" value="Thioredoxin-like"/>
    <property type="match status" value="1"/>
</dbReference>
<dbReference type="Proteomes" id="UP000488299">
    <property type="component" value="Unassembled WGS sequence"/>
</dbReference>
<dbReference type="InterPro" id="IPR013740">
    <property type="entry name" value="Redoxin"/>
</dbReference>
<evidence type="ECO:0000313" key="6">
    <source>
        <dbReference type="EMBL" id="KAB7731370.1"/>
    </source>
</evidence>
<dbReference type="InterPro" id="IPR013766">
    <property type="entry name" value="Thioredoxin_domain"/>
</dbReference>
<name>A0A7J5U160_9BACT</name>
<dbReference type="RefSeq" id="WP_152124342.1">
    <property type="nucleotide sequence ID" value="NZ_WELI01000003.1"/>
</dbReference>
<gene>
    <name evidence="6" type="ORF">F5984_11290</name>
</gene>
<comment type="subcellular location">
    <subcellularLocation>
        <location evidence="1">Cell envelope</location>
    </subcellularLocation>
</comment>
<reference evidence="6 7" key="1">
    <citation type="submission" date="2019-10" db="EMBL/GenBank/DDBJ databases">
        <title>Rudanella paleaurantiibacter sp. nov., isolated from sludge.</title>
        <authorList>
            <person name="Xu S.Q."/>
        </authorList>
    </citation>
    <scope>NUCLEOTIDE SEQUENCE [LARGE SCALE GENOMIC DNA]</scope>
    <source>
        <strain evidence="6 7">HX-22-17</strain>
    </source>
</reference>
<evidence type="ECO:0000256" key="1">
    <source>
        <dbReference type="ARBA" id="ARBA00004196"/>
    </source>
</evidence>
<dbReference type="Pfam" id="PF08534">
    <property type="entry name" value="Redoxin"/>
    <property type="match status" value="1"/>
</dbReference>